<keyword evidence="15" id="KW-1185">Reference proteome</keyword>
<dbReference type="EMBL" id="VJMH01007135">
    <property type="protein sequence ID" value="KAF0685446.1"/>
    <property type="molecule type" value="Genomic_DNA"/>
</dbReference>
<evidence type="ECO:0000259" key="12">
    <source>
        <dbReference type="PROSITE" id="PS50119"/>
    </source>
</evidence>
<feature type="transmembrane region" description="Helical" evidence="10">
    <location>
        <begin position="1373"/>
        <end position="1395"/>
    </location>
</feature>
<feature type="transmembrane region" description="Helical" evidence="10">
    <location>
        <begin position="665"/>
        <end position="684"/>
    </location>
</feature>
<evidence type="ECO:0000313" key="13">
    <source>
        <dbReference type="EMBL" id="KAF0685446.1"/>
    </source>
</evidence>
<feature type="transmembrane region" description="Helical" evidence="10">
    <location>
        <begin position="1224"/>
        <end position="1247"/>
    </location>
</feature>
<evidence type="ECO:0000256" key="8">
    <source>
        <dbReference type="ARBA" id="ARBA00023303"/>
    </source>
</evidence>
<organism evidence="14 15">
    <name type="scientific">Aphanomyces stellatus</name>
    <dbReference type="NCBI Taxonomy" id="120398"/>
    <lineage>
        <taxon>Eukaryota</taxon>
        <taxon>Sar</taxon>
        <taxon>Stramenopiles</taxon>
        <taxon>Oomycota</taxon>
        <taxon>Saprolegniomycetes</taxon>
        <taxon>Saprolegniales</taxon>
        <taxon>Verrucalvaceae</taxon>
        <taxon>Aphanomyces</taxon>
    </lineage>
</organism>
<dbReference type="PROSITE" id="PS00889">
    <property type="entry name" value="CNMP_BINDING_2"/>
    <property type="match status" value="1"/>
</dbReference>
<name>A0A485LLF2_9STRA</name>
<dbReference type="PROSITE" id="PS00888">
    <property type="entry name" value="CNMP_BINDING_1"/>
    <property type="match status" value="2"/>
</dbReference>
<comment type="subcellular location">
    <subcellularLocation>
        <location evidence="1">Membrane</location>
        <topology evidence="1">Multi-pass membrane protein</topology>
    </subcellularLocation>
</comment>
<evidence type="ECO:0000256" key="7">
    <source>
        <dbReference type="ARBA" id="ARBA00023286"/>
    </source>
</evidence>
<dbReference type="SUPFAM" id="SSF51206">
    <property type="entry name" value="cAMP-binding domain-like"/>
    <property type="match status" value="4"/>
</dbReference>
<dbReference type="SUPFAM" id="SSF81324">
    <property type="entry name" value="Voltage-gated potassium channels"/>
    <property type="match status" value="4"/>
</dbReference>
<keyword evidence="2" id="KW-0813">Transport</keyword>
<dbReference type="Gene3D" id="1.10.287.630">
    <property type="entry name" value="Helix hairpin bin"/>
    <property type="match status" value="2"/>
</dbReference>
<dbReference type="EMBL" id="CAADRA010007161">
    <property type="protein sequence ID" value="VFT99314.1"/>
    <property type="molecule type" value="Genomic_DNA"/>
</dbReference>
<dbReference type="PROSITE" id="PS50119">
    <property type="entry name" value="ZF_BBOX"/>
    <property type="match status" value="1"/>
</dbReference>
<dbReference type="Gene3D" id="2.60.120.10">
    <property type="entry name" value="Jelly Rolls"/>
    <property type="match status" value="4"/>
</dbReference>
<dbReference type="SMART" id="SM00100">
    <property type="entry name" value="cNMP"/>
    <property type="match status" value="4"/>
</dbReference>
<feature type="domain" description="B box-type" evidence="12">
    <location>
        <begin position="2252"/>
        <end position="2293"/>
    </location>
</feature>
<feature type="transmembrane region" description="Helical" evidence="10">
    <location>
        <begin position="125"/>
        <end position="146"/>
    </location>
</feature>
<feature type="transmembrane region" description="Helical" evidence="10">
    <location>
        <begin position="152"/>
        <end position="173"/>
    </location>
</feature>
<dbReference type="PRINTS" id="PR01463">
    <property type="entry name" value="EAGCHANLFMLY"/>
</dbReference>
<feature type="transmembrane region" description="Helical" evidence="10">
    <location>
        <begin position="1752"/>
        <end position="1771"/>
    </location>
</feature>
<dbReference type="Proteomes" id="UP000332933">
    <property type="component" value="Unassembled WGS sequence"/>
</dbReference>
<keyword evidence="8" id="KW-0407">Ion channel</keyword>
<accession>A0A485LLF2</accession>
<dbReference type="GO" id="GO:0016020">
    <property type="term" value="C:membrane"/>
    <property type="evidence" value="ECO:0007669"/>
    <property type="project" value="UniProtKB-SubCell"/>
</dbReference>
<feature type="transmembrane region" description="Helical" evidence="10">
    <location>
        <begin position="311"/>
        <end position="328"/>
    </location>
</feature>
<keyword evidence="9" id="KW-0862">Zinc</keyword>
<evidence type="ECO:0000259" key="11">
    <source>
        <dbReference type="PROSITE" id="PS50042"/>
    </source>
</evidence>
<feature type="transmembrane region" description="Helical" evidence="10">
    <location>
        <begin position="1151"/>
        <end position="1174"/>
    </location>
</feature>
<dbReference type="GO" id="GO:0005249">
    <property type="term" value="F:voltage-gated potassium channel activity"/>
    <property type="evidence" value="ECO:0007669"/>
    <property type="project" value="InterPro"/>
</dbReference>
<feature type="transmembrane region" description="Helical" evidence="10">
    <location>
        <begin position="1933"/>
        <end position="1954"/>
    </location>
</feature>
<dbReference type="GO" id="GO:0005221">
    <property type="term" value="F:intracellularly cyclic nucleotide-activated monoatomic cation channel activity"/>
    <property type="evidence" value="ECO:0007669"/>
    <property type="project" value="InterPro"/>
</dbReference>
<evidence type="ECO:0000256" key="10">
    <source>
        <dbReference type="SAM" id="Phobius"/>
    </source>
</evidence>
<evidence type="ECO:0000256" key="9">
    <source>
        <dbReference type="PROSITE-ProRule" id="PRU00024"/>
    </source>
</evidence>
<feature type="transmembrane region" description="Helical" evidence="10">
    <location>
        <begin position="261"/>
        <end position="282"/>
    </location>
</feature>
<feature type="transmembrane region" description="Helical" evidence="10">
    <location>
        <begin position="1850"/>
        <end position="1871"/>
    </location>
</feature>
<feature type="transmembrane region" description="Helical" evidence="10">
    <location>
        <begin position="1721"/>
        <end position="1740"/>
    </location>
</feature>
<keyword evidence="9" id="KW-0479">Metal-binding</keyword>
<evidence type="ECO:0000313" key="14">
    <source>
        <dbReference type="EMBL" id="VFT99314.1"/>
    </source>
</evidence>
<evidence type="ECO:0000256" key="4">
    <source>
        <dbReference type="ARBA" id="ARBA00022989"/>
    </source>
</evidence>
<feature type="domain" description="Cyclic nucleotide-binding" evidence="11">
    <location>
        <begin position="1013"/>
        <end position="1105"/>
    </location>
</feature>
<keyword evidence="5" id="KW-0406">Ion transport</keyword>
<dbReference type="InterPro" id="IPR018490">
    <property type="entry name" value="cNMP-bd_dom_sf"/>
</dbReference>
<dbReference type="InterPro" id="IPR050866">
    <property type="entry name" value="CNG_cation_channel"/>
</dbReference>
<reference evidence="14 15" key="1">
    <citation type="submission" date="2019-03" db="EMBL/GenBank/DDBJ databases">
        <authorList>
            <person name="Gaulin E."/>
            <person name="Dumas B."/>
        </authorList>
    </citation>
    <scope>NUCLEOTIDE SEQUENCE [LARGE SCALE GENOMIC DNA]</scope>
    <source>
        <strain evidence="14">CBS 568.67</strain>
    </source>
</reference>
<evidence type="ECO:0000256" key="1">
    <source>
        <dbReference type="ARBA" id="ARBA00004141"/>
    </source>
</evidence>
<dbReference type="PANTHER" id="PTHR45638:SF11">
    <property type="entry name" value="CYCLIC NUCLEOTIDE-GATED CATION CHANNEL SUBUNIT A"/>
    <property type="match status" value="1"/>
</dbReference>
<evidence type="ECO:0000256" key="3">
    <source>
        <dbReference type="ARBA" id="ARBA00022692"/>
    </source>
</evidence>
<evidence type="ECO:0000256" key="5">
    <source>
        <dbReference type="ARBA" id="ARBA00023065"/>
    </source>
</evidence>
<evidence type="ECO:0000313" key="15">
    <source>
        <dbReference type="Proteomes" id="UP000332933"/>
    </source>
</evidence>
<feature type="transmembrane region" description="Helical" evidence="10">
    <location>
        <begin position="792"/>
        <end position="813"/>
    </location>
</feature>
<dbReference type="PROSITE" id="PS50042">
    <property type="entry name" value="CNMP_BINDING_3"/>
    <property type="match status" value="4"/>
</dbReference>
<keyword evidence="3 10" id="KW-0812">Transmembrane</keyword>
<feature type="domain" description="Cyclic nucleotide-binding" evidence="11">
    <location>
        <begin position="2084"/>
        <end position="2154"/>
    </location>
</feature>
<dbReference type="InterPro" id="IPR000595">
    <property type="entry name" value="cNMP-bd_dom"/>
</dbReference>
<dbReference type="Gene3D" id="1.10.287.70">
    <property type="match status" value="4"/>
</dbReference>
<sequence length="2317" mass="261024">MAPISPRKKGASRMAWGGSPWARHAFHHRVATSDAVSAISINQGRTANHDTIVPDGALAMSSPRKRPPKLWATPSGRLVRRTSSEALHMVVREFRAVGLRRLWSTLHNRLAFDPNSIGLARWHTCLLAFLLYDALAIPMLVCFRAAAPTICATAGVVPLLNLFELAFLGDVYIQFHTGFFRNGDLVRDAKATRHRYLWSLQFPLDMLALVPLSWLPLSDDETLCGVFHANKLVRLRRLHQYTIAFDKVFARYFQFCKVAKVVAVLVCFCHVMACIYILFGFAHAANQGSGDDSHAETWQLEAALAHEHLPVQYLASLVWVLGIVSRVVEGDTPRTLLETLFMNCVMLGGFLLFVYICGTLFMISKCDSNSRELFDAKLNQLRYVLSFHRVPQDIQARAVEFLEALARPHNGFKSGDKHDRNSLRLLCPSLAKDVKFTLLKPIVTSVPFFSVCHVAFIRAVIDLMEMQALPTNCFVCHQGDHGEDMYFVQSGVLAVLIKSVKVRELRRGAFFGELSLFSNQVRTASVATATFCLLLRLSRVHICRVMDAYPDLEAPILDCVDKISKDLDAKAKDPADELARRSSLQYSDAPPSMHRLPTRVSVVKSVNLLQPKTTESSQLNDAASSMDHKTLAAMASALHEKVKPPWWSHLLLAKALDRRASYRSLWLRAVLMTTVYNIIVVPLVCSFSLVRYSTTILALNTVADVVLYADMYGKLNLSYDEDAEQITETRKCAANYLRTTCAFDVVCAFPYWIINPSAQTLLRLPRLLRCLSLQGDFDELMLFVHATSRHRIGVLGVTLFLCYHIAGCLAHSYSHVAGYGNDPHGWLPPTTLELTAVTDPTTGDVTGYAWPNGTVLPPSSPQVAAISTLQYMRALQYGAVCITNLGLPLMPETLWEYLLSFAFMLSGMLLVSSIIDEVQKRVTVSAIEQMEFLSTRSRILHFLRRQKAPTDLHRRVLAFLDFSWSVHRGADINLLLSELPITMQRDIYGYICAPAVEMMARMDHETFDRLSHEFLDNVTIQLFGQDELIYRVGDIATSFYVLLEGDVSTYVTVRGYSHMHNLKQGQMFGFASLDISVDHAAQVDNAVARSACVVAVVTRDTIQSLNEIHPHFSDEVRDRSRRLDRQMTSHHVIQKLLRPQRVINPDSRAAVLWETLLFFGITYECVMVPYYMAFGFARSTVAAADGVSIVLEACFLLDIFLKMRTGYVHYGNKVMDIKSIRKRYLWSTTFFIDVLAVAPTNLINAFLSTPRTEAYNMNKLLRLFKLSSQLAHLERQYFSINIHIRVAKLVFYMGFLAHFIGCTWFNFASDQSTLLGVIHAEQFGDDDWLPSGDMAFTNPNMTRVMRFTKSFYWGLGMLLGFQPGRHPSTVIEYAFTITVQTLGVFLLAYVVGNLLDIVQVMDGNSRAFYSNLNYVRKLLQYFSFSDDVADKIKYFYFYRLFHSIHEEDMLVKCLPPSLVADIRVFLLTPMLNKVPFLEDEIAGATVIRILVSQMSQLLVTRGEIMCRQNEVGAEMYFVFAGCLEVYVLTASKKKRADSLGIKVNEICEGSFFGERALFSNQPRNATIQAKTFCTLYKLSLAHLHSVFAWRPEWKAKVLTIVKNIYKEQAALLQVATRNDRTISTATRIEKQLSSSSSDTTFPLVTANSTSAVIPLKPLNTLGATDGGDTSDVVSASHRRLSISDSVRDLAHRFRDETLPWWHAWAENVLHPHVQSPLYRSYLSLLSASLLYIALSVPYMLTFGHDGLVDGAFAVVMCLNVATDLVFVYDIWFKRHLVESAETREFYERNDVQSPSLVLDVLAVLPLDYLFGAFTHWSALLRFNRFVKLLQWNHAIGEVHRFSMSYELNRLKLLALYYCVVCYWTACAYFGLTFVDGFGDSWHAFLPTADFAVRRPVSLTGEAFEVALHRLARCLYFSATMYTGAGIVYEPHTMLQYIFLVVMAIFGVFVMGYVIGEGSTLSIYLIQNEVDFKINQMNVMAFLTRKRLPESLTARAQGYMSYWWTTHRGVAFQSILDQLPPRIRSQAALQIARLSLSRFTMRYLRPMAKDVATHDAIIHSIAERVIFEGATPYRALARHRHATGYPKGESVIVQGNIGQIVYFVSKGELMSTSTLPKFNPTRYSEGQYFGDEGVLGANVCHFSVVTTRACDLLSLTAADLVAALNSHPRFAEGLRVARDSAENVTYKLMCIEDAGEDVVRQTIEEQADTLKHFEPMASDACGAMFGQFLKLFVSSHAIKSMTRVLPAPRHSRRSQVSCQSCFRRLATLRCTPCAKSYCNPCSLKVHAAKELEDHADGITTAEIMSRPSTLFSEPPDDD</sequence>
<feature type="transmembrane region" description="Helical" evidence="10">
    <location>
        <begin position="894"/>
        <end position="915"/>
    </location>
</feature>
<feature type="domain" description="Cyclic nucleotide-binding" evidence="11">
    <location>
        <begin position="1490"/>
        <end position="1587"/>
    </location>
</feature>
<dbReference type="Pfam" id="PF00520">
    <property type="entry name" value="Ion_trans"/>
    <property type="match status" value="3"/>
</dbReference>
<gene>
    <name evidence="14" type="primary">Aste57867_22660</name>
    <name evidence="13" type="ORF">As57867_022590</name>
    <name evidence="14" type="ORF">ASTE57867_22660</name>
</gene>
<keyword evidence="7" id="KW-1071">Ligand-gated ion channel</keyword>
<feature type="transmembrane region" description="Helical" evidence="10">
    <location>
        <begin position="1289"/>
        <end position="1307"/>
    </location>
</feature>
<keyword evidence="9" id="KW-0863">Zinc-finger</keyword>
<keyword evidence="4 10" id="KW-1133">Transmembrane helix</keyword>
<dbReference type="InterPro" id="IPR000315">
    <property type="entry name" value="Znf_B-box"/>
</dbReference>
<evidence type="ECO:0000256" key="6">
    <source>
        <dbReference type="ARBA" id="ARBA00023136"/>
    </source>
</evidence>
<evidence type="ECO:0000256" key="2">
    <source>
        <dbReference type="ARBA" id="ARBA00022448"/>
    </source>
</evidence>
<feature type="transmembrane region" description="Helical" evidence="10">
    <location>
        <begin position="340"/>
        <end position="363"/>
    </location>
</feature>
<feature type="domain" description="Cyclic nucleotide-binding" evidence="11">
    <location>
        <begin position="448"/>
        <end position="546"/>
    </location>
</feature>
<reference evidence="13" key="2">
    <citation type="submission" date="2019-06" db="EMBL/GenBank/DDBJ databases">
        <title>Genomics analysis of Aphanomyces spp. identifies a new class of oomycete effector associated with host adaptation.</title>
        <authorList>
            <person name="Gaulin E."/>
        </authorList>
    </citation>
    <scope>NUCLEOTIDE SEQUENCE</scope>
    <source>
        <strain evidence="13">CBS 578.67</strain>
    </source>
</reference>
<dbReference type="GO" id="GO:0044877">
    <property type="term" value="F:protein-containing complex binding"/>
    <property type="evidence" value="ECO:0007669"/>
    <property type="project" value="TreeGrafter"/>
</dbReference>
<dbReference type="InterPro" id="IPR005821">
    <property type="entry name" value="Ion_trans_dom"/>
</dbReference>
<protein>
    <submittedName>
        <fullName evidence="14">Aste57867_22660 protein</fullName>
    </submittedName>
</protein>
<dbReference type="InterPro" id="IPR003938">
    <property type="entry name" value="K_chnl_volt-dep_EAG/ELK/ERG"/>
</dbReference>
<proteinExistence type="predicted"/>
<dbReference type="GO" id="GO:0008270">
    <property type="term" value="F:zinc ion binding"/>
    <property type="evidence" value="ECO:0007669"/>
    <property type="project" value="UniProtKB-KW"/>
</dbReference>
<keyword evidence="6 10" id="KW-0472">Membrane</keyword>
<dbReference type="Pfam" id="PF00027">
    <property type="entry name" value="cNMP_binding"/>
    <property type="match status" value="4"/>
</dbReference>
<dbReference type="OrthoDB" id="421226at2759"/>
<dbReference type="CDD" id="cd19757">
    <property type="entry name" value="Bbox1"/>
    <property type="match status" value="1"/>
</dbReference>
<dbReference type="PANTHER" id="PTHR45638">
    <property type="entry name" value="CYCLIC NUCLEOTIDE-GATED CATION CHANNEL SUBUNIT A"/>
    <property type="match status" value="1"/>
</dbReference>
<dbReference type="InterPro" id="IPR014710">
    <property type="entry name" value="RmlC-like_jellyroll"/>
</dbReference>
<dbReference type="InterPro" id="IPR018488">
    <property type="entry name" value="cNMP-bd_CS"/>
</dbReference>
<dbReference type="CDD" id="cd00038">
    <property type="entry name" value="CAP_ED"/>
    <property type="match status" value="4"/>
</dbReference>